<comment type="caution">
    <text evidence="2">The sequence shown here is derived from an EMBL/GenBank/DDBJ whole genome shotgun (WGS) entry which is preliminary data.</text>
</comment>
<gene>
    <name evidence="2" type="ORF">FNY66_10495</name>
</gene>
<proteinExistence type="predicted"/>
<dbReference type="EMBL" id="VMSO01000013">
    <property type="protein sequence ID" value="KAA8501023.1"/>
    <property type="molecule type" value="Genomic_DNA"/>
</dbReference>
<dbReference type="Proteomes" id="UP000322025">
    <property type="component" value="Unassembled WGS sequence"/>
</dbReference>
<evidence type="ECO:0000313" key="2">
    <source>
        <dbReference type="EMBL" id="KAA8501023.1"/>
    </source>
</evidence>
<reference evidence="2" key="1">
    <citation type="submission" date="2019-07" db="EMBL/GenBank/DDBJ databases">
        <authorList>
            <person name="Wongkuna S."/>
            <person name="Scaria J."/>
        </authorList>
    </citation>
    <scope>NUCLEOTIDE SEQUENCE [LARGE SCALE GENOMIC DNA]</scope>
    <source>
        <strain evidence="2">SW178</strain>
    </source>
</reference>
<feature type="transmembrane region" description="Helical" evidence="1">
    <location>
        <begin position="87"/>
        <end position="112"/>
    </location>
</feature>
<evidence type="ECO:0000256" key="1">
    <source>
        <dbReference type="SAM" id="Phobius"/>
    </source>
</evidence>
<name>A0A5M9HWP9_9FIRM</name>
<keyword evidence="3" id="KW-1185">Reference proteome</keyword>
<keyword evidence="1" id="KW-0812">Transmembrane</keyword>
<accession>A0A5M9HWP9</accession>
<protein>
    <submittedName>
        <fullName evidence="2">Uncharacterized protein</fullName>
    </submittedName>
</protein>
<dbReference type="AlphaFoldDB" id="A0A5M9HWP9"/>
<keyword evidence="1" id="KW-1133">Transmembrane helix</keyword>
<evidence type="ECO:0000313" key="3">
    <source>
        <dbReference type="Proteomes" id="UP000322025"/>
    </source>
</evidence>
<sequence length="145" mass="16770">MQYIGRTCKSVMIDKRKVRLMTRASIYEKKYGEEDIKITGYYQKDYSSINTWITLIWVTAGYLLLALLLVLAVGVDLVEGITIARLLLIAAAVLVSYLSLLIIYGIGAGSFYRKKHIRAKQRMKKYMRDLSRLEKMSQKKEIHRS</sequence>
<dbReference type="OrthoDB" id="1778612at2"/>
<organism evidence="2 3">
    <name type="scientific">Mediterraneibacter catenae</name>
    <dbReference type="NCBI Taxonomy" id="2594882"/>
    <lineage>
        <taxon>Bacteria</taxon>
        <taxon>Bacillati</taxon>
        <taxon>Bacillota</taxon>
        <taxon>Clostridia</taxon>
        <taxon>Lachnospirales</taxon>
        <taxon>Lachnospiraceae</taxon>
        <taxon>Mediterraneibacter</taxon>
    </lineage>
</organism>
<keyword evidence="1" id="KW-0472">Membrane</keyword>
<feature type="transmembrane region" description="Helical" evidence="1">
    <location>
        <begin position="52"/>
        <end position="75"/>
    </location>
</feature>